<organism evidence="1 2">
    <name type="scientific">Moraxella bovis</name>
    <dbReference type="NCBI Taxonomy" id="476"/>
    <lineage>
        <taxon>Bacteria</taxon>
        <taxon>Pseudomonadati</taxon>
        <taxon>Pseudomonadota</taxon>
        <taxon>Gammaproteobacteria</taxon>
        <taxon>Moraxellales</taxon>
        <taxon>Moraxellaceae</taxon>
        <taxon>Moraxella</taxon>
    </lineage>
</organism>
<dbReference type="EMBL" id="UGPZ01000003">
    <property type="protein sequence ID" value="STY93898.1"/>
    <property type="molecule type" value="Genomic_DNA"/>
</dbReference>
<evidence type="ECO:0000313" key="2">
    <source>
        <dbReference type="Proteomes" id="UP000254133"/>
    </source>
</evidence>
<evidence type="ECO:0000313" key="1">
    <source>
        <dbReference type="EMBL" id="STY93898.1"/>
    </source>
</evidence>
<protein>
    <submittedName>
        <fullName evidence="1">Uncharacterized protein</fullName>
    </submittedName>
</protein>
<sequence length="174" mass="19452">MSNHNVVIDADTGNILPSSPQNNTALTGIKTNVSNDNSIIAKILGKDDAINQEIEKINSQVAIIRAIEKGNAEIATVIENQKQQLLLDIKRIHNSFGEIMPELEKKAMLIRASKLNETAVLYQEICENIKQANHKKEIEDELLAMAREDWISKNSTIKNIFSDNPQRDSNIALH</sequence>
<dbReference type="AlphaFoldDB" id="A0A378Q121"/>
<proteinExistence type="predicted"/>
<dbReference type="Proteomes" id="UP000254133">
    <property type="component" value="Unassembled WGS sequence"/>
</dbReference>
<reference evidence="1 2" key="1">
    <citation type="submission" date="2018-06" db="EMBL/GenBank/DDBJ databases">
        <authorList>
            <consortium name="Pathogen Informatics"/>
            <person name="Doyle S."/>
        </authorList>
    </citation>
    <scope>NUCLEOTIDE SEQUENCE [LARGE SCALE GENOMIC DNA]</scope>
    <source>
        <strain evidence="1 2">NCTC9426</strain>
    </source>
</reference>
<name>A0A378Q121_MORBO</name>
<dbReference type="RefSeq" id="WP_115370046.1">
    <property type="nucleotide sequence ID" value="NZ_UGPZ01000003.1"/>
</dbReference>
<accession>A0A378Q121</accession>
<gene>
    <name evidence="1" type="ORF">NCTC9426_02632</name>
</gene>